<dbReference type="GO" id="GO:0003995">
    <property type="term" value="F:acyl-CoA dehydrogenase activity"/>
    <property type="evidence" value="ECO:0007669"/>
    <property type="project" value="InterPro"/>
</dbReference>
<name>E6PDG8_9ZZZZ</name>
<dbReference type="Pfam" id="PF02770">
    <property type="entry name" value="Acyl-CoA_dh_M"/>
    <property type="match status" value="1"/>
</dbReference>
<dbReference type="EMBL" id="CABL01000002">
    <property type="protein sequence ID" value="CBH74503.1"/>
    <property type="molecule type" value="Genomic_DNA"/>
</dbReference>
<dbReference type="InterPro" id="IPR009075">
    <property type="entry name" value="AcylCo_DH/oxidase_C"/>
</dbReference>
<accession>E6PDG8</accession>
<protein>
    <submittedName>
        <fullName evidence="8">Acyl-CoA dehydrogenase-like protein</fullName>
    </submittedName>
</protein>
<dbReference type="Pfam" id="PF00441">
    <property type="entry name" value="Acyl-CoA_dh_1"/>
    <property type="match status" value="1"/>
</dbReference>
<evidence type="ECO:0000313" key="8">
    <source>
        <dbReference type="EMBL" id="CBH74503.1"/>
    </source>
</evidence>
<reference evidence="8" key="1">
    <citation type="submission" date="2009-10" db="EMBL/GenBank/DDBJ databases">
        <title>Diversity of trophic interactions inside an arsenic-rich microbial ecosystem.</title>
        <authorList>
            <person name="Bertin P.N."/>
            <person name="Heinrich-Salmeron A."/>
            <person name="Pelletier E."/>
            <person name="Goulhen-Chollet F."/>
            <person name="Arsene-Ploetze F."/>
            <person name="Gallien S."/>
            <person name="Calteau A."/>
            <person name="Vallenet D."/>
            <person name="Casiot C."/>
            <person name="Chane-Woon-Ming B."/>
            <person name="Giloteaux L."/>
            <person name="Barakat M."/>
            <person name="Bonnefoy V."/>
            <person name="Bruneel O."/>
            <person name="Chandler M."/>
            <person name="Cleiss J."/>
            <person name="Duran R."/>
            <person name="Elbaz-Poulichet F."/>
            <person name="Fonknechten N."/>
            <person name="Lauga B."/>
            <person name="Mornico D."/>
            <person name="Ortet P."/>
            <person name="Schaeffer C."/>
            <person name="Siguier P."/>
            <person name="Alexander Thil Smith A."/>
            <person name="Van Dorsselaer A."/>
            <person name="Weissenbach J."/>
            <person name="Medigue C."/>
            <person name="Le Paslier D."/>
        </authorList>
    </citation>
    <scope>NUCLEOTIDE SEQUENCE</scope>
</reference>
<comment type="cofactor">
    <cofactor evidence="1">
        <name>FAD</name>
        <dbReference type="ChEBI" id="CHEBI:57692"/>
    </cofactor>
</comment>
<evidence type="ECO:0000256" key="3">
    <source>
        <dbReference type="ARBA" id="ARBA00022630"/>
    </source>
</evidence>
<dbReference type="Gene3D" id="2.40.110.10">
    <property type="entry name" value="Butyryl-CoA Dehydrogenase, subunit A, domain 2"/>
    <property type="match status" value="1"/>
</dbReference>
<dbReference type="InterPro" id="IPR037069">
    <property type="entry name" value="AcylCoA_DH/ox_N_sf"/>
</dbReference>
<dbReference type="InterPro" id="IPR009100">
    <property type="entry name" value="AcylCoA_DH/oxidase_NM_dom_sf"/>
</dbReference>
<dbReference type="FunFam" id="1.20.140.10:FF:000001">
    <property type="entry name" value="Acyl-CoA dehydrogenase"/>
    <property type="match status" value="1"/>
</dbReference>
<gene>
    <name evidence="8" type="ORF">CARN1_1605</name>
</gene>
<dbReference type="InterPro" id="IPR006091">
    <property type="entry name" value="Acyl-CoA_Oxase/DH_mid-dom"/>
</dbReference>
<feature type="domain" description="Acyl-CoA dehydrogenase/oxidase C-terminal" evidence="6">
    <location>
        <begin position="229"/>
        <end position="379"/>
    </location>
</feature>
<dbReference type="InterPro" id="IPR046373">
    <property type="entry name" value="Acyl-CoA_Oxase/DH_mid-dom_sf"/>
</dbReference>
<dbReference type="SUPFAM" id="SSF47203">
    <property type="entry name" value="Acyl-CoA dehydrogenase C-terminal domain-like"/>
    <property type="match status" value="1"/>
</dbReference>
<dbReference type="Gene3D" id="1.10.540.10">
    <property type="entry name" value="Acyl-CoA dehydrogenase/oxidase, N-terminal domain"/>
    <property type="match status" value="1"/>
</dbReference>
<organism evidence="8">
    <name type="scientific">mine drainage metagenome</name>
    <dbReference type="NCBI Taxonomy" id="410659"/>
    <lineage>
        <taxon>unclassified sequences</taxon>
        <taxon>metagenomes</taxon>
        <taxon>ecological metagenomes</taxon>
    </lineage>
</organism>
<comment type="caution">
    <text evidence="8">The sequence shown here is derived from an EMBL/GenBank/DDBJ whole genome shotgun (WGS) entry which is preliminary data.</text>
</comment>
<dbReference type="PROSITE" id="PS00072">
    <property type="entry name" value="ACYL_COA_DH_1"/>
    <property type="match status" value="1"/>
</dbReference>
<evidence type="ECO:0000256" key="2">
    <source>
        <dbReference type="ARBA" id="ARBA00009347"/>
    </source>
</evidence>
<keyword evidence="3" id="KW-0285">Flavoprotein</keyword>
<dbReference type="PANTHER" id="PTHR43884:SF22">
    <property type="entry name" value="BLR3437 PROTEIN"/>
    <property type="match status" value="1"/>
</dbReference>
<sequence>MRLDATLAWPFFDAAHRSHAERFETWLEAEPSARFDADALDDASVGARTRCWARDLGSAGWLAPCSRLDVRAIALSREQLAYRSALGDFAFAMQGLGSGAISLFGTAQQRERVLPGIFAGASVAAFALSEERAGSDVAALATRAQRSDDGYAIDGEKCWISNAGIADTYVLFARTSDHPTKGLSAFIVDAAQSGIALTRSIQTISPHPLGALSFSGVRIPADARLGEEGDGFRIAMATLDVFRATVGAAALGFARRAFDEARAHVMQREIYGGKLADLQIVSGMLAEMATEIDAAALLVYRAAYAKDTGAARVTKEAAMAKWYASEAAGRVCDRAVQLFGGRGVTRGEIVERLYRDVRALRIYEGASEVQQVVIARSVLKEHSLG</sequence>
<dbReference type="InterPro" id="IPR006089">
    <property type="entry name" value="Acyl-CoA_DH_CS"/>
</dbReference>
<dbReference type="Gene3D" id="1.20.140.10">
    <property type="entry name" value="Butyryl-CoA Dehydrogenase, subunit A, domain 3"/>
    <property type="match status" value="1"/>
</dbReference>
<dbReference type="GO" id="GO:0050660">
    <property type="term" value="F:flavin adenine dinucleotide binding"/>
    <property type="evidence" value="ECO:0007669"/>
    <property type="project" value="InterPro"/>
</dbReference>
<dbReference type="SUPFAM" id="SSF56645">
    <property type="entry name" value="Acyl-CoA dehydrogenase NM domain-like"/>
    <property type="match status" value="1"/>
</dbReference>
<keyword evidence="5" id="KW-0560">Oxidoreductase</keyword>
<dbReference type="InterPro" id="IPR036250">
    <property type="entry name" value="AcylCo_DH-like_C"/>
</dbReference>
<evidence type="ECO:0000259" key="7">
    <source>
        <dbReference type="Pfam" id="PF02770"/>
    </source>
</evidence>
<proteinExistence type="inferred from homology"/>
<feature type="domain" description="Acyl-CoA oxidase/dehydrogenase middle" evidence="7">
    <location>
        <begin position="125"/>
        <end position="216"/>
    </location>
</feature>
<evidence type="ECO:0000256" key="5">
    <source>
        <dbReference type="ARBA" id="ARBA00023002"/>
    </source>
</evidence>
<dbReference type="PANTHER" id="PTHR43884">
    <property type="entry name" value="ACYL-COA DEHYDROGENASE"/>
    <property type="match status" value="1"/>
</dbReference>
<evidence type="ECO:0000256" key="4">
    <source>
        <dbReference type="ARBA" id="ARBA00022827"/>
    </source>
</evidence>
<evidence type="ECO:0000259" key="6">
    <source>
        <dbReference type="Pfam" id="PF00441"/>
    </source>
</evidence>
<comment type="similarity">
    <text evidence="2">Belongs to the acyl-CoA dehydrogenase family.</text>
</comment>
<evidence type="ECO:0000256" key="1">
    <source>
        <dbReference type="ARBA" id="ARBA00001974"/>
    </source>
</evidence>
<keyword evidence="4" id="KW-0274">FAD</keyword>
<dbReference type="AlphaFoldDB" id="E6PDG8"/>